<keyword evidence="1" id="KW-1133">Transmembrane helix</keyword>
<gene>
    <name evidence="2" type="ORF">A3J93_04360</name>
</gene>
<comment type="caution">
    <text evidence="2">The sequence shown here is derived from an EMBL/GenBank/DDBJ whole genome shotgun (WGS) entry which is preliminary data.</text>
</comment>
<evidence type="ECO:0000313" key="2">
    <source>
        <dbReference type="EMBL" id="OGH88468.1"/>
    </source>
</evidence>
<protein>
    <recommendedName>
        <fullName evidence="4">Cell division protein FtsL</fullName>
    </recommendedName>
</protein>
<evidence type="ECO:0000256" key="1">
    <source>
        <dbReference type="SAM" id="Phobius"/>
    </source>
</evidence>
<keyword evidence="1" id="KW-0812">Transmembrane</keyword>
<dbReference type="AlphaFoldDB" id="A0A1F6NX68"/>
<organism evidence="2 3">
    <name type="scientific">Candidatus Magasanikbacteria bacterium RIFOXYC2_FULL_42_28</name>
    <dbReference type="NCBI Taxonomy" id="1798704"/>
    <lineage>
        <taxon>Bacteria</taxon>
        <taxon>Candidatus Magasanikiibacteriota</taxon>
    </lineage>
</organism>
<name>A0A1F6NX68_9BACT</name>
<dbReference type="EMBL" id="MFQZ01000002">
    <property type="protein sequence ID" value="OGH88468.1"/>
    <property type="molecule type" value="Genomic_DNA"/>
</dbReference>
<sequence length="119" mass="13061">MTLKHQIQNHYSGLIDSLTSIDTPSWLSGLGARVSLVMCVAMFGILYLFQTGDTAAAGYQIHDLERQSTDLVDEIKNLEVTVADYSSLVYIKKRVPELNMVAVAQVKHLTPVGAVVALR</sequence>
<keyword evidence="1" id="KW-0472">Membrane</keyword>
<feature type="transmembrane region" description="Helical" evidence="1">
    <location>
        <begin position="30"/>
        <end position="49"/>
    </location>
</feature>
<accession>A0A1F6NX68</accession>
<dbReference type="Proteomes" id="UP000177907">
    <property type="component" value="Unassembled WGS sequence"/>
</dbReference>
<reference evidence="2 3" key="1">
    <citation type="journal article" date="2016" name="Nat. Commun.">
        <title>Thousands of microbial genomes shed light on interconnected biogeochemical processes in an aquifer system.</title>
        <authorList>
            <person name="Anantharaman K."/>
            <person name="Brown C.T."/>
            <person name="Hug L.A."/>
            <person name="Sharon I."/>
            <person name="Castelle C.J."/>
            <person name="Probst A.J."/>
            <person name="Thomas B.C."/>
            <person name="Singh A."/>
            <person name="Wilkins M.J."/>
            <person name="Karaoz U."/>
            <person name="Brodie E.L."/>
            <person name="Williams K.H."/>
            <person name="Hubbard S.S."/>
            <person name="Banfield J.F."/>
        </authorList>
    </citation>
    <scope>NUCLEOTIDE SEQUENCE [LARGE SCALE GENOMIC DNA]</scope>
</reference>
<dbReference type="STRING" id="1798704.A3J93_04360"/>
<proteinExistence type="predicted"/>
<evidence type="ECO:0000313" key="3">
    <source>
        <dbReference type="Proteomes" id="UP000177907"/>
    </source>
</evidence>
<evidence type="ECO:0008006" key="4">
    <source>
        <dbReference type="Google" id="ProtNLM"/>
    </source>
</evidence>